<sequence length="109" mass="12775">MSCPLPRSKSLIIVPRDMSYSHDDFGADTYIRAPLGVHYSSGKYHSFLALKTIPWRHYVGTKNPLHDEDASAYLAHPQTYPNPHQNPYFERYLWNYYRSRNLASLSYLH</sequence>
<keyword evidence="1" id="KW-1185">Reference proteome</keyword>
<dbReference type="WBParaSite" id="ACRNAN_scaffold2587.g7897.t1">
    <property type="protein sequence ID" value="ACRNAN_scaffold2587.g7897.t1"/>
    <property type="gene ID" value="ACRNAN_scaffold2587.g7897"/>
</dbReference>
<evidence type="ECO:0000313" key="2">
    <source>
        <dbReference type="WBParaSite" id="ACRNAN_scaffold2587.g7897.t1"/>
    </source>
</evidence>
<reference evidence="2" key="1">
    <citation type="submission" date="2022-11" db="UniProtKB">
        <authorList>
            <consortium name="WormBaseParasite"/>
        </authorList>
    </citation>
    <scope>IDENTIFICATION</scope>
</reference>
<protein>
    <submittedName>
        <fullName evidence="2">Uncharacterized protein</fullName>
    </submittedName>
</protein>
<evidence type="ECO:0000313" key="1">
    <source>
        <dbReference type="Proteomes" id="UP000887540"/>
    </source>
</evidence>
<organism evidence="1 2">
    <name type="scientific">Acrobeloides nanus</name>
    <dbReference type="NCBI Taxonomy" id="290746"/>
    <lineage>
        <taxon>Eukaryota</taxon>
        <taxon>Metazoa</taxon>
        <taxon>Ecdysozoa</taxon>
        <taxon>Nematoda</taxon>
        <taxon>Chromadorea</taxon>
        <taxon>Rhabditida</taxon>
        <taxon>Tylenchina</taxon>
        <taxon>Cephalobomorpha</taxon>
        <taxon>Cephaloboidea</taxon>
        <taxon>Cephalobidae</taxon>
        <taxon>Acrobeloides</taxon>
    </lineage>
</organism>
<proteinExistence type="predicted"/>
<name>A0A914DH37_9BILA</name>
<accession>A0A914DH37</accession>
<dbReference type="Proteomes" id="UP000887540">
    <property type="component" value="Unplaced"/>
</dbReference>
<dbReference type="AlphaFoldDB" id="A0A914DH37"/>